<gene>
    <name evidence="2" type="ORF">B0F90DRAFT_1817090</name>
</gene>
<dbReference type="Proteomes" id="UP001203297">
    <property type="component" value="Unassembled WGS sequence"/>
</dbReference>
<feature type="compositionally biased region" description="Pro residues" evidence="1">
    <location>
        <begin position="430"/>
        <end position="444"/>
    </location>
</feature>
<dbReference type="AlphaFoldDB" id="A0AAD4QNX1"/>
<keyword evidence="3" id="KW-1185">Reference proteome</keyword>
<evidence type="ECO:0000313" key="3">
    <source>
        <dbReference type="Proteomes" id="UP001203297"/>
    </source>
</evidence>
<organism evidence="2 3">
    <name type="scientific">Multifurca ochricompacta</name>
    <dbReference type="NCBI Taxonomy" id="376703"/>
    <lineage>
        <taxon>Eukaryota</taxon>
        <taxon>Fungi</taxon>
        <taxon>Dikarya</taxon>
        <taxon>Basidiomycota</taxon>
        <taxon>Agaricomycotina</taxon>
        <taxon>Agaricomycetes</taxon>
        <taxon>Russulales</taxon>
        <taxon>Russulaceae</taxon>
        <taxon>Multifurca</taxon>
    </lineage>
</organism>
<feature type="compositionally biased region" description="Low complexity" evidence="1">
    <location>
        <begin position="1"/>
        <end position="19"/>
    </location>
</feature>
<evidence type="ECO:0000313" key="2">
    <source>
        <dbReference type="EMBL" id="KAI0301632.1"/>
    </source>
</evidence>
<sequence>MTTTIPLSSRRLPPSSYRPTSQSKRNSDSFPWSKLPIDPFSNSIFHQRDPVVLSSERLYHTASTSQPRRDVILVIGVPGPKDLAPLLNSERLAFSLLIIASHQPPTIPPKVQPAVRILHLTEPLGLEQAGAIRFVNTLEWAERVARVWRRVGGIGVRELAECDQECFGVLTPPLKVLHRLSNSNPPSVSSTSSTSQLDSTTSFVPTISSMGKLRFLNKRTHRSGQALPSPDPSQRPFDALINYLPADISDKSLLKQAILVTTISRPFLVAPTPPSPVASTRSPDSRRSSMFKRMSFYSMPPTPPLGSRDSLNSLVTGTPFSQGPLIKPHLVHLLHPRPRNSVANRVLHSIEAFLLSFSFPPSSEIKITDGLEPARTCLLESASFAEPIATPPNLNINWTVADVLLSGCLDDESSPHAWLSGAADIIVAAPPPLPQSPPATPPAVPLDSRVSYTPSSNDATLPSHLSISALPTPPESEEDASYRHASPKNRMQGNRSLRWKFWRRPSNIASATLKRV</sequence>
<dbReference type="EMBL" id="WTXG01000014">
    <property type="protein sequence ID" value="KAI0301632.1"/>
    <property type="molecule type" value="Genomic_DNA"/>
</dbReference>
<protein>
    <submittedName>
        <fullName evidence="2">Uncharacterized protein</fullName>
    </submittedName>
</protein>
<feature type="region of interest" description="Disordered" evidence="1">
    <location>
        <begin position="1"/>
        <end position="30"/>
    </location>
</feature>
<evidence type="ECO:0000256" key="1">
    <source>
        <dbReference type="SAM" id="MobiDB-lite"/>
    </source>
</evidence>
<feature type="compositionally biased region" description="Polar residues" evidence="1">
    <location>
        <begin position="450"/>
        <end position="466"/>
    </location>
</feature>
<accession>A0AAD4QNX1</accession>
<feature type="region of interest" description="Disordered" evidence="1">
    <location>
        <begin position="430"/>
        <end position="491"/>
    </location>
</feature>
<reference evidence="2" key="1">
    <citation type="journal article" date="2022" name="New Phytol.">
        <title>Evolutionary transition to the ectomycorrhizal habit in the genomes of a hyperdiverse lineage of mushroom-forming fungi.</title>
        <authorList>
            <person name="Looney B."/>
            <person name="Miyauchi S."/>
            <person name="Morin E."/>
            <person name="Drula E."/>
            <person name="Courty P.E."/>
            <person name="Kohler A."/>
            <person name="Kuo A."/>
            <person name="LaButti K."/>
            <person name="Pangilinan J."/>
            <person name="Lipzen A."/>
            <person name="Riley R."/>
            <person name="Andreopoulos W."/>
            <person name="He G."/>
            <person name="Johnson J."/>
            <person name="Nolan M."/>
            <person name="Tritt A."/>
            <person name="Barry K.W."/>
            <person name="Grigoriev I.V."/>
            <person name="Nagy L.G."/>
            <person name="Hibbett D."/>
            <person name="Henrissat B."/>
            <person name="Matheny P.B."/>
            <person name="Labbe J."/>
            <person name="Martin F.M."/>
        </authorList>
    </citation>
    <scope>NUCLEOTIDE SEQUENCE</scope>
    <source>
        <strain evidence="2">BPL690</strain>
    </source>
</reference>
<feature type="region of interest" description="Disordered" evidence="1">
    <location>
        <begin position="181"/>
        <end position="202"/>
    </location>
</feature>
<name>A0AAD4QNX1_9AGAM</name>
<comment type="caution">
    <text evidence="2">The sequence shown here is derived from an EMBL/GenBank/DDBJ whole genome shotgun (WGS) entry which is preliminary data.</text>
</comment>
<proteinExistence type="predicted"/>
<feature type="compositionally biased region" description="Polar residues" evidence="1">
    <location>
        <begin position="20"/>
        <end position="30"/>
    </location>
</feature>